<dbReference type="PROSITE" id="PS50103">
    <property type="entry name" value="ZF_C3H1"/>
    <property type="match status" value="1"/>
</dbReference>
<dbReference type="InterPro" id="IPR000571">
    <property type="entry name" value="Znf_CCCH"/>
</dbReference>
<dbReference type="EMBL" id="CAIJEO010000005">
    <property type="protein sequence ID" value="CAD0092920.1"/>
    <property type="molecule type" value="Genomic_DNA"/>
</dbReference>
<keyword evidence="1" id="KW-0863">Zinc-finger</keyword>
<evidence type="ECO:0000256" key="2">
    <source>
        <dbReference type="SAM" id="MobiDB-lite"/>
    </source>
</evidence>
<evidence type="ECO:0000313" key="5">
    <source>
        <dbReference type="Proteomes" id="UP000714618"/>
    </source>
</evidence>
<organism evidence="4 5">
    <name type="scientific">Aureobasidium mustum</name>
    <dbReference type="NCBI Taxonomy" id="2773714"/>
    <lineage>
        <taxon>Eukaryota</taxon>
        <taxon>Fungi</taxon>
        <taxon>Dikarya</taxon>
        <taxon>Ascomycota</taxon>
        <taxon>Pezizomycotina</taxon>
        <taxon>Dothideomycetes</taxon>
        <taxon>Dothideomycetidae</taxon>
        <taxon>Dothideales</taxon>
        <taxon>Saccotheciaceae</taxon>
        <taxon>Aureobasidium</taxon>
    </lineage>
</organism>
<reference evidence="4" key="1">
    <citation type="submission" date="2020-06" db="EMBL/GenBank/DDBJ databases">
        <authorList>
            <person name="Onetto C."/>
        </authorList>
    </citation>
    <scope>NUCLEOTIDE SEQUENCE</scope>
</reference>
<sequence length="159" mass="18046">MRTILLMGIDSKMDPSHVMRQRNNRPICRMWQMGRCHLSSIQCEFRHADPAMVAQPMLAEGFVPQPRSSDARWEYGNHVVHRDRQPLQEIVLPASSTSVHEYEQDHQSAQEEAGQSTWGSPRSSPQRWSNTNPARETQAGTSDKLAVLTCSSWTIETAC</sequence>
<comment type="caution">
    <text evidence="4">The sequence shown here is derived from an EMBL/GenBank/DDBJ whole genome shotgun (WGS) entry which is preliminary data.</text>
</comment>
<protein>
    <recommendedName>
        <fullName evidence="3">C3H1-type domain-containing protein</fullName>
    </recommendedName>
</protein>
<feature type="domain" description="C3H1-type" evidence="3">
    <location>
        <begin position="22"/>
        <end position="50"/>
    </location>
</feature>
<keyword evidence="1" id="KW-0479">Metal-binding</keyword>
<name>A0A9N8JRN8_9PEZI</name>
<feature type="compositionally biased region" description="Polar residues" evidence="2">
    <location>
        <begin position="113"/>
        <end position="141"/>
    </location>
</feature>
<feature type="compositionally biased region" description="Basic and acidic residues" evidence="2">
    <location>
        <begin position="100"/>
        <end position="109"/>
    </location>
</feature>
<dbReference type="AlphaFoldDB" id="A0A9N8JRN8"/>
<feature type="region of interest" description="Disordered" evidence="2">
    <location>
        <begin position="94"/>
        <end position="141"/>
    </location>
</feature>
<proteinExistence type="predicted"/>
<gene>
    <name evidence="4" type="ORF">AWRI4233_LOCUS3947</name>
</gene>
<dbReference type="GO" id="GO:0008270">
    <property type="term" value="F:zinc ion binding"/>
    <property type="evidence" value="ECO:0007669"/>
    <property type="project" value="UniProtKB-KW"/>
</dbReference>
<keyword evidence="5" id="KW-1185">Reference proteome</keyword>
<dbReference type="Proteomes" id="UP000714618">
    <property type="component" value="Unassembled WGS sequence"/>
</dbReference>
<evidence type="ECO:0000259" key="3">
    <source>
        <dbReference type="PROSITE" id="PS50103"/>
    </source>
</evidence>
<feature type="zinc finger region" description="C3H1-type" evidence="1">
    <location>
        <begin position="22"/>
        <end position="50"/>
    </location>
</feature>
<keyword evidence="1" id="KW-0862">Zinc</keyword>
<evidence type="ECO:0000256" key="1">
    <source>
        <dbReference type="PROSITE-ProRule" id="PRU00723"/>
    </source>
</evidence>
<evidence type="ECO:0000313" key="4">
    <source>
        <dbReference type="EMBL" id="CAD0092920.1"/>
    </source>
</evidence>
<dbReference type="OrthoDB" id="3932003at2759"/>
<accession>A0A9N8JRN8</accession>